<reference evidence="3" key="1">
    <citation type="submission" date="2016-10" db="EMBL/GenBank/DDBJ databases">
        <authorList>
            <person name="Varghese N."/>
            <person name="Submissions S."/>
        </authorList>
    </citation>
    <scope>NUCLEOTIDE SEQUENCE [LARGE SCALE GENOMIC DNA]</scope>
    <source>
        <strain evidence="3">CGMCC 1.9113</strain>
    </source>
</reference>
<dbReference type="STRING" id="634430.SAMN04488241_10320"/>
<keyword evidence="3" id="KW-1185">Reference proteome</keyword>
<dbReference type="Proteomes" id="UP000199586">
    <property type="component" value="Unassembled WGS sequence"/>
</dbReference>
<dbReference type="NCBIfam" id="TIGR01439">
    <property type="entry name" value="lp_hng_hel_AbrB"/>
    <property type="match status" value="1"/>
</dbReference>
<evidence type="ECO:0000313" key="3">
    <source>
        <dbReference type="Proteomes" id="UP000199586"/>
    </source>
</evidence>
<dbReference type="InterPro" id="IPR007159">
    <property type="entry name" value="SpoVT-AbrB_dom"/>
</dbReference>
<accession>A0A1I5R612</accession>
<dbReference type="RefSeq" id="WP_093331862.1">
    <property type="nucleotide sequence ID" value="NZ_FOXP01000003.1"/>
</dbReference>
<proteinExistence type="predicted"/>
<dbReference type="EMBL" id="FOXP01000003">
    <property type="protein sequence ID" value="SFP53943.1"/>
    <property type="molecule type" value="Genomic_DNA"/>
</dbReference>
<sequence length="81" mass="9102">MTYHAKVIAGGKVVIPADLRREFGIKDGDSLVFKRDGDGGFTIRTFEQVVRDAQRSFRAAVGPDYSVDQFLADRRIDWPAE</sequence>
<dbReference type="Gene3D" id="2.10.260.10">
    <property type="match status" value="1"/>
</dbReference>
<dbReference type="Pfam" id="PF04014">
    <property type="entry name" value="MazE_antitoxin"/>
    <property type="match status" value="1"/>
</dbReference>
<organism evidence="2 3">
    <name type="scientific">Sphingomonas rubra</name>
    <dbReference type="NCBI Taxonomy" id="634430"/>
    <lineage>
        <taxon>Bacteria</taxon>
        <taxon>Pseudomonadati</taxon>
        <taxon>Pseudomonadota</taxon>
        <taxon>Alphaproteobacteria</taxon>
        <taxon>Sphingomonadales</taxon>
        <taxon>Sphingomonadaceae</taxon>
        <taxon>Sphingomonas</taxon>
    </lineage>
</organism>
<protein>
    <submittedName>
        <fullName evidence="2">Looped-hinge helix DNA binding domain-containing protein, AbrB family</fullName>
    </submittedName>
</protein>
<feature type="domain" description="SpoVT-AbrB" evidence="1">
    <location>
        <begin position="5"/>
        <end position="51"/>
    </location>
</feature>
<dbReference type="OrthoDB" id="7161066at2"/>
<evidence type="ECO:0000259" key="1">
    <source>
        <dbReference type="SMART" id="SM00966"/>
    </source>
</evidence>
<dbReference type="SUPFAM" id="SSF89447">
    <property type="entry name" value="AbrB/MazE/MraZ-like"/>
    <property type="match status" value="1"/>
</dbReference>
<name>A0A1I5R612_9SPHN</name>
<dbReference type="SMART" id="SM00966">
    <property type="entry name" value="SpoVT_AbrB"/>
    <property type="match status" value="1"/>
</dbReference>
<dbReference type="GO" id="GO:0003677">
    <property type="term" value="F:DNA binding"/>
    <property type="evidence" value="ECO:0007669"/>
    <property type="project" value="InterPro"/>
</dbReference>
<dbReference type="AlphaFoldDB" id="A0A1I5R612"/>
<gene>
    <name evidence="2" type="ORF">SAMN04488241_10320</name>
</gene>
<dbReference type="InterPro" id="IPR037914">
    <property type="entry name" value="SpoVT-AbrB_sf"/>
</dbReference>
<evidence type="ECO:0000313" key="2">
    <source>
        <dbReference type="EMBL" id="SFP53943.1"/>
    </source>
</evidence>